<dbReference type="GO" id="GO:0003677">
    <property type="term" value="F:DNA binding"/>
    <property type="evidence" value="ECO:0007669"/>
    <property type="project" value="InterPro"/>
</dbReference>
<feature type="compositionally biased region" description="Low complexity" evidence="5">
    <location>
        <begin position="222"/>
        <end position="233"/>
    </location>
</feature>
<feature type="region of interest" description="Disordered" evidence="5">
    <location>
        <begin position="118"/>
        <end position="174"/>
    </location>
</feature>
<name>A0A6A6T5X0_9PLEO</name>
<evidence type="ECO:0000313" key="7">
    <source>
        <dbReference type="EMBL" id="KAF2654581.1"/>
    </source>
</evidence>
<dbReference type="SUPFAM" id="SSF57701">
    <property type="entry name" value="Zn2/Cys6 DNA-binding domain"/>
    <property type="match status" value="1"/>
</dbReference>
<feature type="compositionally biased region" description="Low complexity" evidence="5">
    <location>
        <begin position="130"/>
        <end position="158"/>
    </location>
</feature>
<dbReference type="OrthoDB" id="3364175at2759"/>
<dbReference type="InterPro" id="IPR051127">
    <property type="entry name" value="Fungal_SecMet_Regulators"/>
</dbReference>
<reference evidence="7" key="1">
    <citation type="journal article" date="2020" name="Stud. Mycol.">
        <title>101 Dothideomycetes genomes: a test case for predicting lifestyles and emergence of pathogens.</title>
        <authorList>
            <person name="Haridas S."/>
            <person name="Albert R."/>
            <person name="Binder M."/>
            <person name="Bloem J."/>
            <person name="Labutti K."/>
            <person name="Salamov A."/>
            <person name="Andreopoulos B."/>
            <person name="Baker S."/>
            <person name="Barry K."/>
            <person name="Bills G."/>
            <person name="Bluhm B."/>
            <person name="Cannon C."/>
            <person name="Castanera R."/>
            <person name="Culley D."/>
            <person name="Daum C."/>
            <person name="Ezra D."/>
            <person name="Gonzalez J."/>
            <person name="Henrissat B."/>
            <person name="Kuo A."/>
            <person name="Liang C."/>
            <person name="Lipzen A."/>
            <person name="Lutzoni F."/>
            <person name="Magnuson J."/>
            <person name="Mondo S."/>
            <person name="Nolan M."/>
            <person name="Ohm R."/>
            <person name="Pangilinan J."/>
            <person name="Park H.-J."/>
            <person name="Ramirez L."/>
            <person name="Alfaro M."/>
            <person name="Sun H."/>
            <person name="Tritt A."/>
            <person name="Yoshinaga Y."/>
            <person name="Zwiers L.-H."/>
            <person name="Turgeon B."/>
            <person name="Goodwin S."/>
            <person name="Spatafora J."/>
            <person name="Crous P."/>
            <person name="Grigoriev I."/>
        </authorList>
    </citation>
    <scope>NUCLEOTIDE SEQUENCE</scope>
    <source>
        <strain evidence="7">CBS 122681</strain>
    </source>
</reference>
<evidence type="ECO:0000313" key="8">
    <source>
        <dbReference type="Proteomes" id="UP000799324"/>
    </source>
</evidence>
<evidence type="ECO:0000256" key="4">
    <source>
        <dbReference type="ARBA" id="ARBA00023242"/>
    </source>
</evidence>
<dbReference type="GO" id="GO:0008270">
    <property type="term" value="F:zinc ion binding"/>
    <property type="evidence" value="ECO:0007669"/>
    <property type="project" value="InterPro"/>
</dbReference>
<dbReference type="CDD" id="cd12148">
    <property type="entry name" value="fungal_TF_MHR"/>
    <property type="match status" value="1"/>
</dbReference>
<dbReference type="PROSITE" id="PS50048">
    <property type="entry name" value="ZN2_CY6_FUNGAL_2"/>
    <property type="match status" value="1"/>
</dbReference>
<keyword evidence="2" id="KW-0805">Transcription regulation</keyword>
<keyword evidence="1" id="KW-0479">Metal-binding</keyword>
<dbReference type="GO" id="GO:0000981">
    <property type="term" value="F:DNA-binding transcription factor activity, RNA polymerase II-specific"/>
    <property type="evidence" value="ECO:0007669"/>
    <property type="project" value="InterPro"/>
</dbReference>
<dbReference type="InterPro" id="IPR036864">
    <property type="entry name" value="Zn2-C6_fun-type_DNA-bd_sf"/>
</dbReference>
<feature type="compositionally biased region" description="Polar residues" evidence="5">
    <location>
        <begin position="118"/>
        <end position="129"/>
    </location>
</feature>
<dbReference type="Pfam" id="PF04082">
    <property type="entry name" value="Fungal_trans"/>
    <property type="match status" value="1"/>
</dbReference>
<organism evidence="7 8">
    <name type="scientific">Lophiostoma macrostomum CBS 122681</name>
    <dbReference type="NCBI Taxonomy" id="1314788"/>
    <lineage>
        <taxon>Eukaryota</taxon>
        <taxon>Fungi</taxon>
        <taxon>Dikarya</taxon>
        <taxon>Ascomycota</taxon>
        <taxon>Pezizomycotina</taxon>
        <taxon>Dothideomycetes</taxon>
        <taxon>Pleosporomycetidae</taxon>
        <taxon>Pleosporales</taxon>
        <taxon>Lophiostomataceae</taxon>
        <taxon>Lophiostoma</taxon>
    </lineage>
</organism>
<dbReference type="EMBL" id="MU004362">
    <property type="protein sequence ID" value="KAF2654581.1"/>
    <property type="molecule type" value="Genomic_DNA"/>
</dbReference>
<dbReference type="GO" id="GO:0006351">
    <property type="term" value="P:DNA-templated transcription"/>
    <property type="evidence" value="ECO:0007669"/>
    <property type="project" value="InterPro"/>
</dbReference>
<dbReference type="Proteomes" id="UP000799324">
    <property type="component" value="Unassembled WGS sequence"/>
</dbReference>
<dbReference type="InterPro" id="IPR007219">
    <property type="entry name" value="XnlR_reg_dom"/>
</dbReference>
<keyword evidence="4" id="KW-0539">Nucleus</keyword>
<feature type="domain" description="Zn(2)-C6 fungal-type" evidence="6">
    <location>
        <begin position="19"/>
        <end position="49"/>
    </location>
</feature>
<dbReference type="CDD" id="cd00067">
    <property type="entry name" value="GAL4"/>
    <property type="match status" value="1"/>
</dbReference>
<dbReference type="SMART" id="SM00066">
    <property type="entry name" value="GAL4"/>
    <property type="match status" value="1"/>
</dbReference>
<dbReference type="InterPro" id="IPR001138">
    <property type="entry name" value="Zn2Cys6_DnaBD"/>
</dbReference>
<accession>A0A6A6T5X0</accession>
<evidence type="ECO:0000256" key="3">
    <source>
        <dbReference type="ARBA" id="ARBA00023163"/>
    </source>
</evidence>
<dbReference type="PANTHER" id="PTHR47424:SF6">
    <property type="entry name" value="PROLINE UTILIZATION TRANS-ACTIVATOR"/>
    <property type="match status" value="1"/>
</dbReference>
<evidence type="ECO:0000256" key="1">
    <source>
        <dbReference type="ARBA" id="ARBA00022723"/>
    </source>
</evidence>
<dbReference type="PANTHER" id="PTHR47424">
    <property type="entry name" value="REGULATORY PROTEIN GAL4"/>
    <property type="match status" value="1"/>
</dbReference>
<dbReference type="PROSITE" id="PS00463">
    <property type="entry name" value="ZN2_CY6_FUNGAL_1"/>
    <property type="match status" value="1"/>
</dbReference>
<keyword evidence="8" id="KW-1185">Reference proteome</keyword>
<sequence length="811" mass="91050">MTGRVEKPEHVSRKRALVSCDRCKLRRARCVRTRLDEACADCVASGLTCEQKLPRKQRIYGSVESLSLRFRALECLVKGLFPGEDISDTDTLFKIAASRQIEMPANDDYTRADIFSQSSQQQANLTPQTAGSDAPAEKAAPAPVPTTTSGTTDSSPNPFLDRPPPPQPSEKLIPTLHGVPHYFGPSSSFKLAITIRTMVARCNALPEARSILRHASSWQPDSSSATAARTAQTPLRPTESQLSDEEVLDSRNPSPDDVHPSKRARRSIERAMEATSGARQDETVADFLPPKSVADSLVTAYFDRLHILMPLFHRSMFQFRFEQSWGRNRALQREKEETGWLCCLALVIVFGAQALENHDPDRAKQLQKRYLGFVRSKFRELSTTTSLVNIQALMLLQFYDHNAGKRSNAFVLIGTIARMAISMGMHREGSNAEFDPIERHTRRLVWWSLHTFEKVLSLILGRPSCIDDNEVSTRIPDENMLENMEVPPDFLEKSLDLAKLSYQVRRRAYWTVEVIGDPTPPVTTAKTLLGELDDWQGRLPGHLEVDYPHFPKQRRAVLMLHVYLLYTRCIVTRNYLIQKIERNIRRLENKQYPPQDDPFNAQMAALSEDCIVSAIKSLQCLNIVAEIGSINGESWFDVFYVFHAVLLICADFLARPANRVDTTEDVQRKDLVRAILRSTGAVKLAPTYNILSQIAFQFASITGATDEPYPSRRTTAESSMVPPTPQPPSISGDGMPRGIIEISNPDHDHDWYENEAANIPWWDFFDIANHGGASAMNTYYAAYPVGSVEPGSATCEIDDWTARAMRGVQNA</sequence>
<gene>
    <name evidence="7" type="ORF">K491DRAFT_693763</name>
</gene>
<dbReference type="AlphaFoldDB" id="A0A6A6T5X0"/>
<dbReference type="Gene3D" id="4.10.240.10">
    <property type="entry name" value="Zn(2)-C6 fungal-type DNA-binding domain"/>
    <property type="match status" value="1"/>
</dbReference>
<dbReference type="SMART" id="SM00906">
    <property type="entry name" value="Fungal_trans"/>
    <property type="match status" value="1"/>
</dbReference>
<feature type="region of interest" description="Disordered" evidence="5">
    <location>
        <begin position="707"/>
        <end position="735"/>
    </location>
</feature>
<evidence type="ECO:0000256" key="5">
    <source>
        <dbReference type="SAM" id="MobiDB-lite"/>
    </source>
</evidence>
<protein>
    <recommendedName>
        <fullName evidence="6">Zn(2)-C6 fungal-type domain-containing protein</fullName>
    </recommendedName>
</protein>
<evidence type="ECO:0000256" key="2">
    <source>
        <dbReference type="ARBA" id="ARBA00023015"/>
    </source>
</evidence>
<feature type="region of interest" description="Disordered" evidence="5">
    <location>
        <begin position="215"/>
        <end position="266"/>
    </location>
</feature>
<evidence type="ECO:0000259" key="6">
    <source>
        <dbReference type="PROSITE" id="PS50048"/>
    </source>
</evidence>
<keyword evidence="3" id="KW-0804">Transcription</keyword>
<proteinExistence type="predicted"/>
<feature type="compositionally biased region" description="Basic and acidic residues" evidence="5">
    <location>
        <begin position="254"/>
        <end position="266"/>
    </location>
</feature>